<evidence type="ECO:0000256" key="7">
    <source>
        <dbReference type="ARBA" id="ARBA00049975"/>
    </source>
</evidence>
<dbReference type="EMBL" id="LR899858">
    <property type="protein sequence ID" value="CAD7242947.1"/>
    <property type="molecule type" value="Genomic_DNA"/>
</dbReference>
<feature type="binding site" evidence="8">
    <location>
        <begin position="14"/>
        <end position="17"/>
    </location>
    <ligand>
        <name>NADP(+)</name>
        <dbReference type="ChEBI" id="CHEBI:58349"/>
    </ligand>
</feature>
<evidence type="ECO:0000256" key="8">
    <source>
        <dbReference type="PIRSR" id="PIRSR000193-1"/>
    </source>
</evidence>
<dbReference type="InterPro" id="IPR053790">
    <property type="entry name" value="P5CR-like_CS"/>
</dbReference>
<keyword evidence="5 9" id="KW-0560">Oxidoreductase</keyword>
<dbReference type="PIRSF" id="PIRSF000193">
    <property type="entry name" value="Pyrrol-5-carb_rd"/>
    <property type="match status" value="1"/>
</dbReference>
<dbReference type="SUPFAM" id="SSF48179">
    <property type="entry name" value="6-phosphogluconate dehydrogenase C-terminal domain-like"/>
    <property type="match status" value="1"/>
</dbReference>
<dbReference type="EMBL" id="CAJPEV010000341">
    <property type="protein sequence ID" value="CAG0884214.1"/>
    <property type="molecule type" value="Genomic_DNA"/>
</dbReference>
<dbReference type="Proteomes" id="UP000677054">
    <property type="component" value="Unassembled WGS sequence"/>
</dbReference>
<dbReference type="OrthoDB" id="10263291at2759"/>
<dbReference type="InterPro" id="IPR000304">
    <property type="entry name" value="Pyrroline-COOH_reductase"/>
</dbReference>
<evidence type="ECO:0000256" key="6">
    <source>
        <dbReference type="ARBA" id="ARBA00038523"/>
    </source>
</evidence>
<accession>A0A7R8X2R3</accession>
<dbReference type="HAMAP" id="MF_01925">
    <property type="entry name" value="P5C_reductase"/>
    <property type="match status" value="1"/>
</dbReference>
<comment type="catalytic activity">
    <reaction evidence="9">
        <text>L-proline + NADP(+) = (S)-1-pyrroline-5-carboxylate + NADPH + 2 H(+)</text>
        <dbReference type="Rhea" id="RHEA:14109"/>
        <dbReference type="ChEBI" id="CHEBI:15378"/>
        <dbReference type="ChEBI" id="CHEBI:17388"/>
        <dbReference type="ChEBI" id="CHEBI:57783"/>
        <dbReference type="ChEBI" id="CHEBI:58349"/>
        <dbReference type="ChEBI" id="CHEBI:60039"/>
        <dbReference type="EC" id="1.5.1.2"/>
    </reaction>
</comment>
<dbReference type="EC" id="1.5.1.2" evidence="9"/>
<dbReference type="PANTHER" id="PTHR11645:SF0">
    <property type="entry name" value="PYRROLINE-5-CARBOXYLATE REDUCTASE 3"/>
    <property type="match status" value="1"/>
</dbReference>
<dbReference type="AlphaFoldDB" id="A0A7R8X2R3"/>
<dbReference type="Gene3D" id="1.10.3730.10">
    <property type="entry name" value="ProC C-terminal domain-like"/>
    <property type="match status" value="1"/>
</dbReference>
<keyword evidence="4 8" id="KW-0521">NADP</keyword>
<evidence type="ECO:0000313" key="12">
    <source>
        <dbReference type="Proteomes" id="UP000677054"/>
    </source>
</evidence>
<evidence type="ECO:0000313" key="11">
    <source>
        <dbReference type="EMBL" id="CAD7242947.1"/>
    </source>
</evidence>
<evidence type="ECO:0000256" key="3">
    <source>
        <dbReference type="ARBA" id="ARBA00022650"/>
    </source>
</evidence>
<reference evidence="11" key="1">
    <citation type="submission" date="2020-11" db="EMBL/GenBank/DDBJ databases">
        <authorList>
            <person name="Tran Van P."/>
        </authorList>
    </citation>
    <scope>NUCLEOTIDE SEQUENCE</scope>
</reference>
<keyword evidence="3 9" id="KW-0641">Proline biosynthesis</keyword>
<protein>
    <recommendedName>
        <fullName evidence="9">Pyrroline-5-carboxylate reductase</fullName>
        <ecNumber evidence="9">1.5.1.2</ecNumber>
    </recommendedName>
</protein>
<gene>
    <name evidence="11" type="ORF">DSTB1V02_LOCUS2887</name>
</gene>
<dbReference type="InterPro" id="IPR036291">
    <property type="entry name" value="NAD(P)-bd_dom_sf"/>
</dbReference>
<dbReference type="SUPFAM" id="SSF51735">
    <property type="entry name" value="NAD(P)-binding Rossmann-fold domains"/>
    <property type="match status" value="1"/>
</dbReference>
<dbReference type="GO" id="GO:0055129">
    <property type="term" value="P:L-proline biosynthetic process"/>
    <property type="evidence" value="ECO:0007669"/>
    <property type="project" value="UniProtKB-UniPathway"/>
</dbReference>
<dbReference type="InterPro" id="IPR029036">
    <property type="entry name" value="P5CR_dimer"/>
</dbReference>
<keyword evidence="12" id="KW-1185">Reference proteome</keyword>
<comment type="similarity">
    <text evidence="2 9">Belongs to the pyrroline-5-carboxylate reductase family.</text>
</comment>
<dbReference type="FunFam" id="1.10.3730.10:FF:000001">
    <property type="entry name" value="Pyrroline-5-carboxylate reductase"/>
    <property type="match status" value="1"/>
</dbReference>
<evidence type="ECO:0000256" key="9">
    <source>
        <dbReference type="RuleBase" id="RU003903"/>
    </source>
</evidence>
<evidence type="ECO:0000256" key="5">
    <source>
        <dbReference type="ARBA" id="ARBA00023002"/>
    </source>
</evidence>
<dbReference type="UniPathway" id="UPA00098">
    <property type="reaction ID" value="UER00361"/>
</dbReference>
<dbReference type="GO" id="GO:0004735">
    <property type="term" value="F:pyrroline-5-carboxylate reductase activity"/>
    <property type="evidence" value="ECO:0007669"/>
    <property type="project" value="UniProtKB-EC"/>
</dbReference>
<dbReference type="Gene3D" id="3.40.50.720">
    <property type="entry name" value="NAD(P)-binding Rossmann-like Domain"/>
    <property type="match status" value="1"/>
</dbReference>
<evidence type="ECO:0000256" key="1">
    <source>
        <dbReference type="ARBA" id="ARBA00005205"/>
    </source>
</evidence>
<name>A0A7R8X2R3_9CRUS</name>
<comment type="subunit">
    <text evidence="6">Homodecamer; composed of 5 homodimers.</text>
</comment>
<keyword evidence="9" id="KW-0028">Amino-acid biosynthesis</keyword>
<dbReference type="PROSITE" id="PS00521">
    <property type="entry name" value="P5CR"/>
    <property type="match status" value="1"/>
</dbReference>
<comment type="function">
    <text evidence="7">Oxidoreductase that catalyzes the last step in proline biosynthesis, which corresponds to the reduction of pyrroline-5-carboxylate (P5C) to L-proline using NAD(P)H. Proline is synthesized from either glutamate or ornithine; both are converted to P5C, and then to proline via pyrroline-5-carboxylate reductases (PYCRs). PYCR3 is exclusively linked to the biosynthesis of proline from ornithine.</text>
</comment>
<feature type="domain" description="Pyrroline-5-carboxylate reductase dimerisation" evidence="10">
    <location>
        <begin position="111"/>
        <end position="215"/>
    </location>
</feature>
<dbReference type="InterPro" id="IPR008927">
    <property type="entry name" value="6-PGluconate_DH-like_C_sf"/>
</dbReference>
<dbReference type="NCBIfam" id="TIGR00112">
    <property type="entry name" value="proC"/>
    <property type="match status" value="1"/>
</dbReference>
<dbReference type="Pfam" id="PF14748">
    <property type="entry name" value="P5CR_dimer"/>
    <property type="match status" value="1"/>
</dbReference>
<evidence type="ECO:0000259" key="10">
    <source>
        <dbReference type="Pfam" id="PF14748"/>
    </source>
</evidence>
<evidence type="ECO:0000256" key="4">
    <source>
        <dbReference type="ARBA" id="ARBA00022857"/>
    </source>
</evidence>
<dbReference type="PANTHER" id="PTHR11645">
    <property type="entry name" value="PYRROLINE-5-CARBOXYLATE REDUCTASE"/>
    <property type="match status" value="1"/>
</dbReference>
<proteinExistence type="inferred from homology"/>
<comment type="pathway">
    <text evidence="1 9">Amino-acid biosynthesis; L-proline biosynthesis; L-proline from L-glutamate 5-semialdehyde: step 1/1.</text>
</comment>
<evidence type="ECO:0000256" key="2">
    <source>
        <dbReference type="ARBA" id="ARBA00005525"/>
    </source>
</evidence>
<organism evidence="11">
    <name type="scientific">Darwinula stevensoni</name>
    <dbReference type="NCBI Taxonomy" id="69355"/>
    <lineage>
        <taxon>Eukaryota</taxon>
        <taxon>Metazoa</taxon>
        <taxon>Ecdysozoa</taxon>
        <taxon>Arthropoda</taxon>
        <taxon>Crustacea</taxon>
        <taxon>Oligostraca</taxon>
        <taxon>Ostracoda</taxon>
        <taxon>Podocopa</taxon>
        <taxon>Podocopida</taxon>
        <taxon>Darwinulocopina</taxon>
        <taxon>Darwinuloidea</taxon>
        <taxon>Darwinulidae</taxon>
        <taxon>Darwinula</taxon>
    </lineage>
</organism>
<sequence length="225" mass="23551">MGLLPSTCSWVFLAVKPQEMKSVMDRLRCSPGSAVTTRIWISVAAGISSSTLLKMLSDGQLGRQLIRAMPNTAVLLKCGCVTYSTDIQDDSITRSFETLMKPLGLCVRVPEGQMNATCALSGSGIAFLLMALEALSDGGVKMGLPRALSSQLAAQTMMGAAQLALTAVEPPAILRERVSSPGGTTMAGLHALEKGAFRSVLIDAVEAATRKGEELSSSSLVNSNS</sequence>